<organism evidence="2 3">
    <name type="scientific">Trichosporon asahii var. asahii (strain CBS 8904)</name>
    <name type="common">Yeast</name>
    <dbReference type="NCBI Taxonomy" id="1220162"/>
    <lineage>
        <taxon>Eukaryota</taxon>
        <taxon>Fungi</taxon>
        <taxon>Dikarya</taxon>
        <taxon>Basidiomycota</taxon>
        <taxon>Agaricomycotina</taxon>
        <taxon>Tremellomycetes</taxon>
        <taxon>Trichosporonales</taxon>
        <taxon>Trichosporonaceae</taxon>
        <taxon>Trichosporon</taxon>
    </lineage>
</organism>
<dbReference type="Proteomes" id="UP000006757">
    <property type="component" value="Unassembled WGS sequence"/>
</dbReference>
<dbReference type="HOGENOM" id="CLU_2639858_0_0_1"/>
<protein>
    <submittedName>
        <fullName evidence="2">Uncharacterized protein</fullName>
    </submittedName>
</protein>
<evidence type="ECO:0000313" key="3">
    <source>
        <dbReference type="Proteomes" id="UP000006757"/>
    </source>
</evidence>
<dbReference type="EMBL" id="AMBO01000325">
    <property type="protein sequence ID" value="EKD01097.1"/>
    <property type="molecule type" value="Genomic_DNA"/>
</dbReference>
<comment type="caution">
    <text evidence="2">The sequence shown here is derived from an EMBL/GenBank/DDBJ whole genome shotgun (WGS) entry which is preliminary data.</text>
</comment>
<reference evidence="2 3" key="1">
    <citation type="journal article" date="2012" name="Eukaryot. Cell">
        <title>Genome sequence of the Trichosporon asahii environmental strain CBS 8904.</title>
        <authorList>
            <person name="Yang R.Y."/>
            <person name="Li H.T."/>
            <person name="Zhu H."/>
            <person name="Zhou G.P."/>
            <person name="Wang M."/>
            <person name="Wang L."/>
        </authorList>
    </citation>
    <scope>NUCLEOTIDE SEQUENCE [LARGE SCALE GENOMIC DNA]</scope>
    <source>
        <strain evidence="2 3">CBS 8904</strain>
    </source>
</reference>
<sequence length="77" mass="8774">MPDTAHRPSYEELQQRLRDIEIKQEQGIERLAAMRAAGFRMDAELRELRAALQRLNETSELVKSRLKPAEPAATAAE</sequence>
<dbReference type="AlphaFoldDB" id="K1VNR9"/>
<evidence type="ECO:0000256" key="1">
    <source>
        <dbReference type="SAM" id="Coils"/>
    </source>
</evidence>
<keyword evidence="3" id="KW-1185">Reference proteome</keyword>
<dbReference type="InParanoid" id="K1VNR9"/>
<name>K1VNR9_TRIAC</name>
<keyword evidence="1" id="KW-0175">Coiled coil</keyword>
<proteinExistence type="predicted"/>
<feature type="coiled-coil region" evidence="1">
    <location>
        <begin position="10"/>
        <end position="65"/>
    </location>
</feature>
<evidence type="ECO:0000313" key="2">
    <source>
        <dbReference type="EMBL" id="EKD01097.1"/>
    </source>
</evidence>
<gene>
    <name evidence="2" type="ORF">A1Q2_04595</name>
</gene>
<accession>K1VNR9</accession>